<protein>
    <submittedName>
        <fullName evidence="1">Uncharacterized protein</fullName>
    </submittedName>
</protein>
<dbReference type="EMBL" id="GBXM01045961">
    <property type="protein sequence ID" value="JAH62616.1"/>
    <property type="molecule type" value="Transcribed_RNA"/>
</dbReference>
<reference evidence="1" key="2">
    <citation type="journal article" date="2015" name="Fish Shellfish Immunol.">
        <title>Early steps in the European eel (Anguilla anguilla)-Vibrio vulnificus interaction in the gills: Role of the RtxA13 toxin.</title>
        <authorList>
            <person name="Callol A."/>
            <person name="Pajuelo D."/>
            <person name="Ebbesson L."/>
            <person name="Teles M."/>
            <person name="MacKenzie S."/>
            <person name="Amaro C."/>
        </authorList>
    </citation>
    <scope>NUCLEOTIDE SEQUENCE</scope>
</reference>
<dbReference type="PROSITE" id="PS51257">
    <property type="entry name" value="PROKAR_LIPOPROTEIN"/>
    <property type="match status" value="1"/>
</dbReference>
<name>A0A0E9U9U9_ANGAN</name>
<accession>A0A0E9U9U9</accession>
<proteinExistence type="predicted"/>
<reference evidence="1" key="1">
    <citation type="submission" date="2014-11" db="EMBL/GenBank/DDBJ databases">
        <authorList>
            <person name="Amaro Gonzalez C."/>
        </authorList>
    </citation>
    <scope>NUCLEOTIDE SEQUENCE</scope>
</reference>
<dbReference type="AlphaFoldDB" id="A0A0E9U9U9"/>
<organism evidence="1">
    <name type="scientific">Anguilla anguilla</name>
    <name type="common">European freshwater eel</name>
    <name type="synonym">Muraena anguilla</name>
    <dbReference type="NCBI Taxonomy" id="7936"/>
    <lineage>
        <taxon>Eukaryota</taxon>
        <taxon>Metazoa</taxon>
        <taxon>Chordata</taxon>
        <taxon>Craniata</taxon>
        <taxon>Vertebrata</taxon>
        <taxon>Euteleostomi</taxon>
        <taxon>Actinopterygii</taxon>
        <taxon>Neopterygii</taxon>
        <taxon>Teleostei</taxon>
        <taxon>Anguilliformes</taxon>
        <taxon>Anguillidae</taxon>
        <taxon>Anguilla</taxon>
    </lineage>
</organism>
<sequence>MMTDAKYIKMTFNHLNIFSGCSFIIGLEVSNQQSLTTMVTCT</sequence>
<evidence type="ECO:0000313" key="1">
    <source>
        <dbReference type="EMBL" id="JAH62616.1"/>
    </source>
</evidence>